<dbReference type="EMBL" id="CP095073">
    <property type="protein sequence ID" value="UOQ42557.1"/>
    <property type="molecule type" value="Genomic_DNA"/>
</dbReference>
<sequence length="201" mass="23097">MNLFTEWITRIVLFLLLAMVSDALLPSGTMKKYARLVMSILLLLIFLGPLLQILKVDPNQFIHQAEQAMKEQVNDEDLNEAIESKKNEILEGQDAYKLEQIEQAVSKEISKPLEEEMNLKLTDVSMTFDGEPYELNTLDKLIVTLSPFKEQNTVDEVTISIDGDAPEKKDTNRNEEVVGWLTKQLDLDKDQIAIRWEEEDE</sequence>
<accession>A0ABY4EGK0</accession>
<evidence type="ECO:0000313" key="2">
    <source>
        <dbReference type="EMBL" id="UOQ42557.1"/>
    </source>
</evidence>
<dbReference type="NCBIfam" id="TIGR02896">
    <property type="entry name" value="spore_III_AF"/>
    <property type="match status" value="1"/>
</dbReference>
<evidence type="ECO:0000256" key="1">
    <source>
        <dbReference type="SAM" id="Phobius"/>
    </source>
</evidence>
<protein>
    <submittedName>
        <fullName evidence="2">Stage III sporulation protein AF</fullName>
    </submittedName>
</protein>
<keyword evidence="1" id="KW-0472">Membrane</keyword>
<dbReference type="Proteomes" id="UP000831787">
    <property type="component" value="Chromosome"/>
</dbReference>
<keyword evidence="1" id="KW-0812">Transmembrane</keyword>
<gene>
    <name evidence="2" type="primary">spoIIIAF</name>
    <name evidence="2" type="ORF">MUN89_11230</name>
</gene>
<dbReference type="Pfam" id="PF09581">
    <property type="entry name" value="Spore_III_AF"/>
    <property type="match status" value="1"/>
</dbReference>
<keyword evidence="1" id="KW-1133">Transmembrane helix</keyword>
<dbReference type="RefSeq" id="WP_244707763.1">
    <property type="nucleotide sequence ID" value="NZ_CP095073.1"/>
</dbReference>
<dbReference type="InterPro" id="IPR014245">
    <property type="entry name" value="Spore_III_AF"/>
</dbReference>
<evidence type="ECO:0000313" key="3">
    <source>
        <dbReference type="Proteomes" id="UP000831787"/>
    </source>
</evidence>
<reference evidence="2 3" key="1">
    <citation type="submission" date="2022-04" db="EMBL/GenBank/DDBJ databases">
        <title>Halobacillus sp. isolated from saltern.</title>
        <authorList>
            <person name="Won M."/>
            <person name="Lee C.-M."/>
            <person name="Woen H.-Y."/>
            <person name="Kwon S.-W."/>
        </authorList>
    </citation>
    <scope>NUCLEOTIDE SEQUENCE [LARGE SCALE GENOMIC DNA]</scope>
    <source>
        <strain evidence="2 3">SSBR10-3</strain>
    </source>
</reference>
<feature type="transmembrane region" description="Helical" evidence="1">
    <location>
        <begin position="33"/>
        <end position="54"/>
    </location>
</feature>
<name>A0ABY4EGK0_9BACI</name>
<organism evidence="2 3">
    <name type="scientific">Halobacillus salinarum</name>
    <dbReference type="NCBI Taxonomy" id="2932257"/>
    <lineage>
        <taxon>Bacteria</taxon>
        <taxon>Bacillati</taxon>
        <taxon>Bacillota</taxon>
        <taxon>Bacilli</taxon>
        <taxon>Bacillales</taxon>
        <taxon>Bacillaceae</taxon>
        <taxon>Halobacillus</taxon>
    </lineage>
</organism>
<proteinExistence type="predicted"/>
<keyword evidence="3" id="KW-1185">Reference proteome</keyword>